<proteinExistence type="predicted"/>
<dbReference type="OrthoDB" id="5416589at2759"/>
<dbReference type="OMA" id="INDGPRE"/>
<dbReference type="GO" id="GO:0000294">
    <property type="term" value="P:nuclear-transcribed mRNA catabolic process, RNase MRP-dependent"/>
    <property type="evidence" value="ECO:0007669"/>
    <property type="project" value="TreeGrafter"/>
</dbReference>
<keyword evidence="3" id="KW-0539">Nucleus</keyword>
<comment type="subcellular location">
    <subcellularLocation>
        <location evidence="1">Nucleus</location>
    </subcellularLocation>
</comment>
<organism evidence="5 6">
    <name type="scientific">Marssonina brunnea f. sp. multigermtubi (strain MB_m1)</name>
    <name type="common">Marssonina leaf spot fungus</name>
    <dbReference type="NCBI Taxonomy" id="1072389"/>
    <lineage>
        <taxon>Eukaryota</taxon>
        <taxon>Fungi</taxon>
        <taxon>Dikarya</taxon>
        <taxon>Ascomycota</taxon>
        <taxon>Pezizomycotina</taxon>
        <taxon>Leotiomycetes</taxon>
        <taxon>Helotiales</taxon>
        <taxon>Drepanopezizaceae</taxon>
        <taxon>Drepanopeziza</taxon>
    </lineage>
</organism>
<dbReference type="Gene3D" id="3.30.110.20">
    <property type="entry name" value="Alba-like domain"/>
    <property type="match status" value="1"/>
</dbReference>
<dbReference type="FunCoup" id="K1WIG4">
    <property type="interactions" value="67"/>
</dbReference>
<dbReference type="GO" id="GO:0005655">
    <property type="term" value="C:nucleolar ribonuclease P complex"/>
    <property type="evidence" value="ECO:0007669"/>
    <property type="project" value="InterPro"/>
</dbReference>
<protein>
    <submittedName>
        <fullName evidence="5">Uncharacterized protein</fullName>
    </submittedName>
</protein>
<dbReference type="InterPro" id="IPR014612">
    <property type="entry name" value="Pop7/Rpp20"/>
</dbReference>
<reference evidence="5 6" key="1">
    <citation type="journal article" date="2012" name="BMC Genomics">
        <title>Sequencing the genome of Marssonina brunnea reveals fungus-poplar co-evolution.</title>
        <authorList>
            <person name="Zhu S."/>
            <person name="Cao Y.-Z."/>
            <person name="Jiang C."/>
            <person name="Tan B.-Y."/>
            <person name="Wang Z."/>
            <person name="Feng S."/>
            <person name="Zhang L."/>
            <person name="Su X.-H."/>
            <person name="Brejova B."/>
            <person name="Vinar T."/>
            <person name="Xu M."/>
            <person name="Wang M.-X."/>
            <person name="Zhang S.-G."/>
            <person name="Huang M.-R."/>
            <person name="Wu R."/>
            <person name="Zhou Y."/>
        </authorList>
    </citation>
    <scope>NUCLEOTIDE SEQUENCE [LARGE SCALE GENOMIC DNA]</scope>
    <source>
        <strain evidence="5 6">MB_m1</strain>
    </source>
</reference>
<dbReference type="eggNOG" id="ENOG502SUA0">
    <property type="taxonomic scope" value="Eukaryota"/>
</dbReference>
<evidence type="ECO:0000256" key="1">
    <source>
        <dbReference type="ARBA" id="ARBA00004123"/>
    </source>
</evidence>
<dbReference type="EMBL" id="JH921471">
    <property type="protein sequence ID" value="EKD11992.1"/>
    <property type="molecule type" value="Genomic_DNA"/>
</dbReference>
<dbReference type="GO" id="GO:0003723">
    <property type="term" value="F:RNA binding"/>
    <property type="evidence" value="ECO:0007669"/>
    <property type="project" value="TreeGrafter"/>
</dbReference>
<sequence length="243" mass="25864">MAKEASNKAPTSTKPNPAKQHHPKLPKLPSNQKIQKRPLLHAPVASVRASSQTPKIIYVSASTPFISTVKRVRAYLSEIESRASGPLSINDGPRELLKGIQNGVGGGSARGKRGEEVLIKGTGRAIEKVVRMAAYWGRQSDVVVRVGTGSVGAVDDVVARGDGEGDEDAEDGEGKSLLTAVNIFRDHRRIQADLRPAYNTEEQIVAQDQQMPTQIASTHVVRAGLPSSASGTGRVSTEPTLHG</sequence>
<evidence type="ECO:0000256" key="3">
    <source>
        <dbReference type="ARBA" id="ARBA00023242"/>
    </source>
</evidence>
<evidence type="ECO:0000256" key="4">
    <source>
        <dbReference type="SAM" id="MobiDB-lite"/>
    </source>
</evidence>
<gene>
    <name evidence="5" type="ORF">MBM_09855</name>
</gene>
<dbReference type="Proteomes" id="UP000006753">
    <property type="component" value="Unassembled WGS sequence"/>
</dbReference>
<dbReference type="AlphaFoldDB" id="K1WIG4"/>
<dbReference type="KEGG" id="mbe:MBM_09855"/>
<dbReference type="HOGENOM" id="CLU_1142792_0_0_1"/>
<keyword evidence="2" id="KW-0819">tRNA processing</keyword>
<dbReference type="PANTHER" id="PTHR28256:SF1">
    <property type="entry name" value="RIBONUCLEASES P_MRP PROTEIN SUBUNIT POP7"/>
    <property type="match status" value="1"/>
</dbReference>
<dbReference type="InterPro" id="IPR020241">
    <property type="entry name" value="RNase_P/MRP_Pop7_fungi"/>
</dbReference>
<keyword evidence="6" id="KW-1185">Reference proteome</keyword>
<feature type="region of interest" description="Disordered" evidence="4">
    <location>
        <begin position="224"/>
        <end position="243"/>
    </location>
</feature>
<evidence type="ECO:0000256" key="2">
    <source>
        <dbReference type="ARBA" id="ARBA00022694"/>
    </source>
</evidence>
<dbReference type="InParanoid" id="K1WIG4"/>
<dbReference type="GO" id="GO:0000172">
    <property type="term" value="C:ribonuclease MRP complex"/>
    <property type="evidence" value="ECO:0007669"/>
    <property type="project" value="InterPro"/>
</dbReference>
<dbReference type="GO" id="GO:0034965">
    <property type="term" value="P:intronic box C/D snoRNA processing"/>
    <property type="evidence" value="ECO:0007669"/>
    <property type="project" value="TreeGrafter"/>
</dbReference>
<evidence type="ECO:0000313" key="6">
    <source>
        <dbReference type="Proteomes" id="UP000006753"/>
    </source>
</evidence>
<dbReference type="Pfam" id="PF12328">
    <property type="entry name" value="Rpp20"/>
    <property type="match status" value="1"/>
</dbReference>
<dbReference type="InterPro" id="IPR036882">
    <property type="entry name" value="Alba-like_dom_sf"/>
</dbReference>
<feature type="region of interest" description="Disordered" evidence="4">
    <location>
        <begin position="1"/>
        <end position="37"/>
    </location>
</feature>
<dbReference type="PANTHER" id="PTHR28256">
    <property type="entry name" value="RIBONUCLEASES P/MRP PROTEIN SUBUNIT POP7"/>
    <property type="match status" value="1"/>
</dbReference>
<dbReference type="GO" id="GO:0006364">
    <property type="term" value="P:rRNA processing"/>
    <property type="evidence" value="ECO:0007669"/>
    <property type="project" value="TreeGrafter"/>
</dbReference>
<accession>K1WIG4</accession>
<dbReference type="GO" id="GO:0000171">
    <property type="term" value="F:ribonuclease MRP activity"/>
    <property type="evidence" value="ECO:0007669"/>
    <property type="project" value="TreeGrafter"/>
</dbReference>
<dbReference type="GO" id="GO:0001682">
    <property type="term" value="P:tRNA 5'-leader removal"/>
    <property type="evidence" value="ECO:0007669"/>
    <property type="project" value="InterPro"/>
</dbReference>
<evidence type="ECO:0000313" key="5">
    <source>
        <dbReference type="EMBL" id="EKD11992.1"/>
    </source>
</evidence>
<dbReference type="GO" id="GO:0004526">
    <property type="term" value="F:ribonuclease P activity"/>
    <property type="evidence" value="ECO:0007669"/>
    <property type="project" value="TreeGrafter"/>
</dbReference>
<name>K1WIG4_MARBU</name>
<dbReference type="STRING" id="1072389.K1WIG4"/>
<feature type="compositionally biased region" description="Polar residues" evidence="4">
    <location>
        <begin position="227"/>
        <end position="243"/>
    </location>
</feature>